<keyword evidence="2" id="KW-1185">Reference proteome</keyword>
<dbReference type="AlphaFoldDB" id="A0A367QWB8"/>
<dbReference type="Proteomes" id="UP000252107">
    <property type="component" value="Unassembled WGS sequence"/>
</dbReference>
<reference evidence="1" key="1">
    <citation type="submission" date="2016-04" db="EMBL/GenBank/DDBJ databases">
        <authorList>
            <person name="Tabuchi Yagui T.R."/>
        </authorList>
    </citation>
    <scope>NUCLEOTIDE SEQUENCE [LARGE SCALE GENOMIC DNA]</scope>
    <source>
        <strain evidence="1">NIES-26</strain>
    </source>
</reference>
<organism evidence="1 2">
    <name type="scientific">Nostoc minutum NIES-26</name>
    <dbReference type="NCBI Taxonomy" id="1844469"/>
    <lineage>
        <taxon>Bacteria</taxon>
        <taxon>Bacillati</taxon>
        <taxon>Cyanobacteriota</taxon>
        <taxon>Cyanophyceae</taxon>
        <taxon>Nostocales</taxon>
        <taxon>Nostocaceae</taxon>
        <taxon>Nostoc</taxon>
    </lineage>
</organism>
<gene>
    <name evidence="1" type="ORF">A6770_23635</name>
</gene>
<evidence type="ECO:0000313" key="2">
    <source>
        <dbReference type="Proteomes" id="UP000252107"/>
    </source>
</evidence>
<accession>A0A367QWB8</accession>
<dbReference type="EMBL" id="LXQD01000298">
    <property type="protein sequence ID" value="RCJ28507.1"/>
    <property type="molecule type" value="Genomic_DNA"/>
</dbReference>
<evidence type="ECO:0000313" key="1">
    <source>
        <dbReference type="EMBL" id="RCJ28507.1"/>
    </source>
</evidence>
<proteinExistence type="predicted"/>
<comment type="caution">
    <text evidence="1">The sequence shown here is derived from an EMBL/GenBank/DDBJ whole genome shotgun (WGS) entry which is preliminary data.</text>
</comment>
<sequence length="82" mass="9730">MSPHLQKIERDLRTLSLEELEWLLERITSQMEERKQISYSFTDIEYMNEQLATMAIDLDIQSEIAFIDNEFSVTEMDGLENL</sequence>
<name>A0A367QWB8_9NOSO</name>
<protein>
    <submittedName>
        <fullName evidence="1">Uncharacterized protein</fullName>
    </submittedName>
</protein>